<keyword evidence="2" id="KW-0560">Oxidoreductase</keyword>
<dbReference type="InterPro" id="IPR036188">
    <property type="entry name" value="FAD/NAD-bd_sf"/>
</dbReference>
<dbReference type="Proteomes" id="UP000290408">
    <property type="component" value="Chromosome"/>
</dbReference>
<name>A0A4P6MUQ2_9MICO</name>
<dbReference type="STRING" id="1216970.GCA_001570985_01014"/>
<proteinExistence type="predicted"/>
<evidence type="ECO:0000259" key="5">
    <source>
        <dbReference type="Pfam" id="PF13649"/>
    </source>
</evidence>
<gene>
    <name evidence="6" type="ORF">EXU32_04205</name>
</gene>
<dbReference type="SUPFAM" id="SSF53335">
    <property type="entry name" value="S-adenosyl-L-methionine-dependent methyltransferases"/>
    <property type="match status" value="1"/>
</dbReference>
<dbReference type="PRINTS" id="PR00368">
    <property type="entry name" value="FADPNR"/>
</dbReference>
<dbReference type="OrthoDB" id="9786503at2"/>
<dbReference type="RefSeq" id="WP_130628772.1">
    <property type="nucleotide sequence ID" value="NZ_CP036164.1"/>
</dbReference>
<dbReference type="AlphaFoldDB" id="A0A4P6MUQ2"/>
<comment type="catalytic activity">
    <reaction evidence="3">
        <text>[thioredoxin]-dithiol + NADP(+) = [thioredoxin]-disulfide + NADPH + H(+)</text>
        <dbReference type="Rhea" id="RHEA:20345"/>
        <dbReference type="Rhea" id="RHEA-COMP:10698"/>
        <dbReference type="Rhea" id="RHEA-COMP:10700"/>
        <dbReference type="ChEBI" id="CHEBI:15378"/>
        <dbReference type="ChEBI" id="CHEBI:29950"/>
        <dbReference type="ChEBI" id="CHEBI:50058"/>
        <dbReference type="ChEBI" id="CHEBI:57783"/>
        <dbReference type="ChEBI" id="CHEBI:58349"/>
        <dbReference type="EC" id="1.8.1.9"/>
    </reaction>
</comment>
<dbReference type="InterPro" id="IPR029063">
    <property type="entry name" value="SAM-dependent_MTases_sf"/>
</dbReference>
<dbReference type="Gene3D" id="3.50.50.60">
    <property type="entry name" value="FAD/NAD(P)-binding domain"/>
    <property type="match status" value="2"/>
</dbReference>
<dbReference type="Pfam" id="PF07992">
    <property type="entry name" value="Pyr_redox_2"/>
    <property type="match status" value="1"/>
</dbReference>
<evidence type="ECO:0000256" key="1">
    <source>
        <dbReference type="ARBA" id="ARBA00022630"/>
    </source>
</evidence>
<dbReference type="EMBL" id="CP036164">
    <property type="protein sequence ID" value="QBF45535.1"/>
    <property type="molecule type" value="Genomic_DNA"/>
</dbReference>
<dbReference type="InterPro" id="IPR050097">
    <property type="entry name" value="Ferredoxin-NADP_redctase_2"/>
</dbReference>
<reference evidence="6 7" key="1">
    <citation type="submission" date="2019-02" db="EMBL/GenBank/DDBJ databases">
        <title>Genomic data mining of an Antarctic deep-sea actinobacterium, Janibacterlimosus P3-3-X1.</title>
        <authorList>
            <person name="Liao L."/>
            <person name="Chen B."/>
        </authorList>
    </citation>
    <scope>NUCLEOTIDE SEQUENCE [LARGE SCALE GENOMIC DNA]</scope>
    <source>
        <strain evidence="6 7">P3-3-X1</strain>
    </source>
</reference>
<dbReference type="SUPFAM" id="SSF51905">
    <property type="entry name" value="FAD/NAD(P)-binding domain"/>
    <property type="match status" value="1"/>
</dbReference>
<dbReference type="Gene3D" id="3.40.50.150">
    <property type="entry name" value="Vaccinia Virus protein VP39"/>
    <property type="match status" value="1"/>
</dbReference>
<dbReference type="GO" id="GO:0004791">
    <property type="term" value="F:thioredoxin-disulfide reductase (NADPH) activity"/>
    <property type="evidence" value="ECO:0007669"/>
    <property type="project" value="UniProtKB-EC"/>
</dbReference>
<keyword evidence="1" id="KW-0285">Flavoprotein</keyword>
<dbReference type="CDD" id="cd02440">
    <property type="entry name" value="AdoMet_MTases"/>
    <property type="match status" value="1"/>
</dbReference>
<protein>
    <submittedName>
        <fullName evidence="6">NAD(P)/FAD-dependent oxidoreductase</fullName>
    </submittedName>
</protein>
<organism evidence="6 7">
    <name type="scientific">Janibacter limosus</name>
    <dbReference type="NCBI Taxonomy" id="53458"/>
    <lineage>
        <taxon>Bacteria</taxon>
        <taxon>Bacillati</taxon>
        <taxon>Actinomycetota</taxon>
        <taxon>Actinomycetes</taxon>
        <taxon>Micrococcales</taxon>
        <taxon>Intrasporangiaceae</taxon>
        <taxon>Janibacter</taxon>
    </lineage>
</organism>
<evidence type="ECO:0000313" key="6">
    <source>
        <dbReference type="EMBL" id="QBF45535.1"/>
    </source>
</evidence>
<evidence type="ECO:0000256" key="2">
    <source>
        <dbReference type="ARBA" id="ARBA00023002"/>
    </source>
</evidence>
<dbReference type="KEGG" id="jli:EXU32_04205"/>
<dbReference type="Pfam" id="PF13649">
    <property type="entry name" value="Methyltransf_25"/>
    <property type="match status" value="1"/>
</dbReference>
<dbReference type="InterPro" id="IPR023753">
    <property type="entry name" value="FAD/NAD-binding_dom"/>
</dbReference>
<dbReference type="PANTHER" id="PTHR48105">
    <property type="entry name" value="THIOREDOXIN REDUCTASE 1-RELATED-RELATED"/>
    <property type="match status" value="1"/>
</dbReference>
<accession>A0A4P6MUQ2</accession>
<evidence type="ECO:0000259" key="4">
    <source>
        <dbReference type="Pfam" id="PF07992"/>
    </source>
</evidence>
<dbReference type="InterPro" id="IPR041698">
    <property type="entry name" value="Methyltransf_25"/>
</dbReference>
<evidence type="ECO:0000256" key="3">
    <source>
        <dbReference type="ARBA" id="ARBA00048132"/>
    </source>
</evidence>
<dbReference type="PRINTS" id="PR00469">
    <property type="entry name" value="PNDRDTASEII"/>
</dbReference>
<keyword evidence="7" id="KW-1185">Reference proteome</keyword>
<sequence>MSTHHHSTPSVIERHVDVAVVGGSAAGLAATLQLSRQRRSVIVIDSGEPRNAPADQMHSYLGHEGRSPADFLRIAREEVRSYGAEVLTGRADAVTREEAGFRIELSGGHVVHARRVIAATGLTDELPDVPGLMQHWGGAVIHCPFCHGYEARDQRIVSLVTSPMGLHPIPLLRQLTDDLTVLVHEGVSADEPQLQLLRDAGVRVVVARAERVLSDESGALSGIALVDGAVVAADTILVGTRLHARVAPFAGVGLVASDHPSGVATYVEADPMTGATAIPGVYAAGTIAEPMLQVLPTAAAGSRVGSMVSFDLAHEDLEAAARPSAHAADWDGRYSGDLQWSGNPNGSLVAEVEGLAPGSALDVGAGEGGDAIWLAQQGWQVTASDISALALERVGAAARDRGLDIALLQADANASDPFGGVQHDLVTAAYASFPRTPDGRGAANVLDAVAPGGRLVVINHDTQDMDAAVDRADVEQTRPFDHKAFVTTEELVAAIAERPGWTVAVNDRRERPAGAASPQHVHDIVLHARRSA</sequence>
<feature type="domain" description="Methyltransferase" evidence="5">
    <location>
        <begin position="361"/>
        <end position="453"/>
    </location>
</feature>
<evidence type="ECO:0000313" key="7">
    <source>
        <dbReference type="Proteomes" id="UP000290408"/>
    </source>
</evidence>
<feature type="domain" description="FAD/NAD(P)-binding" evidence="4">
    <location>
        <begin position="17"/>
        <end position="298"/>
    </location>
</feature>